<sequence length="214" mass="23477">MGMALDLNDSPVVLGLLQYLVALKDKERRGVGKQNMPYAPSLDAFVARLADISVHASDLFQQHFCGRSKRLAKKAAPIMALLAAASTDNDPPPDHPLNIIQHPDTIVESSVVQSNLTQIACNEREMAWKEHASQHPNEKIPCPGLSAPSYVEYSLQLTGGSRPRHVLARELFPTMFGEGKGVKNIAGLLSVADQQLLLDAVHREAVWRIDKTSR</sequence>
<dbReference type="AlphaFoldDB" id="A0A6A5A8C9"/>
<gene>
    <name evidence="1" type="ORF">AaE_010205</name>
</gene>
<evidence type="ECO:0000313" key="1">
    <source>
        <dbReference type="EMBL" id="KAF0721025.1"/>
    </source>
</evidence>
<reference evidence="1 2" key="1">
    <citation type="submission" date="2019-06" db="EMBL/GenBank/DDBJ databases">
        <title>Genomics analysis of Aphanomyces spp. identifies a new class of oomycete effector associated with host adaptation.</title>
        <authorList>
            <person name="Gaulin E."/>
        </authorList>
    </citation>
    <scope>NUCLEOTIDE SEQUENCE [LARGE SCALE GENOMIC DNA]</scope>
    <source>
        <strain evidence="1 2">E</strain>
    </source>
</reference>
<dbReference type="EMBL" id="VJMI01016170">
    <property type="protein sequence ID" value="KAF0721025.1"/>
    <property type="molecule type" value="Genomic_DNA"/>
</dbReference>
<evidence type="ECO:0000313" key="2">
    <source>
        <dbReference type="Proteomes" id="UP000469452"/>
    </source>
</evidence>
<accession>A0A6A5A8C9</accession>
<feature type="non-terminal residue" evidence="1">
    <location>
        <position position="214"/>
    </location>
</feature>
<proteinExistence type="predicted"/>
<dbReference type="VEuPathDB" id="FungiDB:H257_17617"/>
<comment type="caution">
    <text evidence="1">The sequence shown here is derived from an EMBL/GenBank/DDBJ whole genome shotgun (WGS) entry which is preliminary data.</text>
</comment>
<organism evidence="1 2">
    <name type="scientific">Aphanomyces astaci</name>
    <name type="common">Crayfish plague agent</name>
    <dbReference type="NCBI Taxonomy" id="112090"/>
    <lineage>
        <taxon>Eukaryota</taxon>
        <taxon>Sar</taxon>
        <taxon>Stramenopiles</taxon>
        <taxon>Oomycota</taxon>
        <taxon>Saprolegniomycetes</taxon>
        <taxon>Saprolegniales</taxon>
        <taxon>Verrucalvaceae</taxon>
        <taxon>Aphanomyces</taxon>
    </lineage>
</organism>
<dbReference type="Proteomes" id="UP000469452">
    <property type="component" value="Unassembled WGS sequence"/>
</dbReference>
<protein>
    <submittedName>
        <fullName evidence="1">Uncharacterized protein</fullName>
    </submittedName>
</protein>
<name>A0A6A5A8C9_APHAT</name>